<dbReference type="GO" id="GO:0005509">
    <property type="term" value="F:calcium ion binding"/>
    <property type="evidence" value="ECO:0007669"/>
    <property type="project" value="InterPro"/>
</dbReference>
<keyword evidence="1" id="KW-0106">Calcium</keyword>
<dbReference type="Proteomes" id="UP000887565">
    <property type="component" value="Unplaced"/>
</dbReference>
<evidence type="ECO:0000256" key="1">
    <source>
        <dbReference type="ARBA" id="ARBA00022837"/>
    </source>
</evidence>
<evidence type="ECO:0000259" key="2">
    <source>
        <dbReference type="PROSITE" id="PS50222"/>
    </source>
</evidence>
<dbReference type="SUPFAM" id="SSF47473">
    <property type="entry name" value="EF-hand"/>
    <property type="match status" value="1"/>
</dbReference>
<dbReference type="InterPro" id="IPR011992">
    <property type="entry name" value="EF-hand-dom_pair"/>
</dbReference>
<dbReference type="PROSITE" id="PS00018">
    <property type="entry name" value="EF_HAND_1"/>
    <property type="match status" value="1"/>
</dbReference>
<organism evidence="3 4">
    <name type="scientific">Romanomermis culicivorax</name>
    <name type="common">Nematode worm</name>
    <dbReference type="NCBI Taxonomy" id="13658"/>
    <lineage>
        <taxon>Eukaryota</taxon>
        <taxon>Metazoa</taxon>
        <taxon>Ecdysozoa</taxon>
        <taxon>Nematoda</taxon>
        <taxon>Enoplea</taxon>
        <taxon>Dorylaimia</taxon>
        <taxon>Mermithida</taxon>
        <taxon>Mermithoidea</taxon>
        <taxon>Mermithidae</taxon>
        <taxon>Romanomermis</taxon>
    </lineage>
</organism>
<dbReference type="Gene3D" id="1.10.238.10">
    <property type="entry name" value="EF-hand"/>
    <property type="match status" value="1"/>
</dbReference>
<dbReference type="InterPro" id="IPR002048">
    <property type="entry name" value="EF_hand_dom"/>
</dbReference>
<dbReference type="Pfam" id="PF13202">
    <property type="entry name" value="EF-hand_5"/>
    <property type="match status" value="1"/>
</dbReference>
<evidence type="ECO:0000313" key="4">
    <source>
        <dbReference type="WBParaSite" id="nRc.2.0.1.t37231-RA"/>
    </source>
</evidence>
<dbReference type="PROSITE" id="PS50222">
    <property type="entry name" value="EF_HAND_2"/>
    <property type="match status" value="1"/>
</dbReference>
<accession>A0A915KGX1</accession>
<dbReference type="AlphaFoldDB" id="A0A915KGX1"/>
<name>A0A915KGX1_ROMCU</name>
<proteinExistence type="predicted"/>
<protein>
    <submittedName>
        <fullName evidence="4">EF-hand domain-containing protein</fullName>
    </submittedName>
</protein>
<evidence type="ECO:0000313" key="3">
    <source>
        <dbReference type="Proteomes" id="UP000887565"/>
    </source>
</evidence>
<keyword evidence="3" id="KW-1185">Reference proteome</keyword>
<feature type="domain" description="EF-hand" evidence="2">
    <location>
        <begin position="32"/>
        <end position="67"/>
    </location>
</feature>
<reference evidence="4" key="1">
    <citation type="submission" date="2022-11" db="UniProtKB">
        <authorList>
            <consortium name="WormBaseParasite"/>
        </authorList>
    </citation>
    <scope>IDENTIFICATION</scope>
</reference>
<dbReference type="WBParaSite" id="nRc.2.0.1.t37231-RA">
    <property type="protein sequence ID" value="nRc.2.0.1.t37231-RA"/>
    <property type="gene ID" value="nRc.2.0.1.g37231"/>
</dbReference>
<dbReference type="InterPro" id="IPR018247">
    <property type="entry name" value="EF_Hand_1_Ca_BS"/>
</dbReference>
<sequence>MPSRDAVTISSNLGEELAAVTLSSAQAKEKVVQIDKSDKKLGKFDQDKDGFINGEELQDMAKKEVVNEPVYEPKKATKEEKSLKDKILTGIKISTKNGSRTFLHKYDLNKDGYTDLQEGFTAVKKYVIKKGKNMKDGLMSMTHEGVSKIYVGPRMTHSKIFTICQILRVVKDFLPSSLIRFDYLRLASTFLAEIDHLSLEYMIKIIIRRL</sequence>